<dbReference type="Proteomes" id="UP000616885">
    <property type="component" value="Unassembled WGS sequence"/>
</dbReference>
<reference evidence="3" key="1">
    <citation type="submission" date="2020-10" db="EMBL/GenBank/DDBJ databases">
        <title>High-Quality Genome Resource of Clonostachys rosea strain S41 by Oxford Nanopore Long-Read Sequencing.</title>
        <authorList>
            <person name="Wang H."/>
        </authorList>
    </citation>
    <scope>NUCLEOTIDE SEQUENCE</scope>
    <source>
        <strain evidence="3">S41</strain>
    </source>
</reference>
<dbReference type="GO" id="GO:0008270">
    <property type="term" value="F:zinc ion binding"/>
    <property type="evidence" value="ECO:0007669"/>
    <property type="project" value="InterPro"/>
</dbReference>
<evidence type="ECO:0000313" key="3">
    <source>
        <dbReference type="EMBL" id="KAF9754426.1"/>
    </source>
</evidence>
<evidence type="ECO:0000256" key="1">
    <source>
        <dbReference type="ARBA" id="ARBA00023242"/>
    </source>
</evidence>
<dbReference type="Pfam" id="PF00172">
    <property type="entry name" value="Zn_clus"/>
    <property type="match status" value="1"/>
</dbReference>
<accession>A0A8H7TRJ8</accession>
<comment type="caution">
    <text evidence="3">The sequence shown here is derived from an EMBL/GenBank/DDBJ whole genome shotgun (WGS) entry which is preliminary data.</text>
</comment>
<evidence type="ECO:0000313" key="4">
    <source>
        <dbReference type="Proteomes" id="UP000616885"/>
    </source>
</evidence>
<dbReference type="SUPFAM" id="SSF57701">
    <property type="entry name" value="Zn2/Cys6 DNA-binding domain"/>
    <property type="match status" value="1"/>
</dbReference>
<dbReference type="CDD" id="cd00067">
    <property type="entry name" value="GAL4"/>
    <property type="match status" value="1"/>
</dbReference>
<keyword evidence="1" id="KW-0539">Nucleus</keyword>
<dbReference type="InterPro" id="IPR052400">
    <property type="entry name" value="Zn2-C6_fungal_TF"/>
</dbReference>
<dbReference type="Gene3D" id="4.10.240.10">
    <property type="entry name" value="Zn(2)-C6 fungal-type DNA-binding domain"/>
    <property type="match status" value="1"/>
</dbReference>
<sequence length="380" mass="43257">MMSELPQRKAASTAPRKWHTKSRTGCQACKARKVKCDEHHPSCRNCLKRNVKCDFLLGDDSSSSSSPPAAAPANLELELLHNWTVSTSTTFATEPQVRDLWRVLVPQIGFHTRYILDGILALSALHVARFDPARRDLLLAQATEYHTASLKGALPLIPTVTSQNCTNLFLFGVITLFTNLASPRREEDMLLVGNSGIPQWLFLLRGIDTLVAAEEQAILSSAVSLIFRSTAESAEFWCTHSPDENSVLAELQAGIRSRTASSGDKARRDTLLEAVETMKRSYTFLESNKFADDQKLRGFYNWLFMVSDDYLKLLKDGDVEALCVFAFYTVLIRDLEKYWWVEGWSIHLIKRIYYLLDEEYRLYIRWPIEQVGWVPQTRAR</sequence>
<dbReference type="SMART" id="SM00066">
    <property type="entry name" value="GAL4"/>
    <property type="match status" value="1"/>
</dbReference>
<dbReference type="PANTHER" id="PTHR47657:SF7">
    <property type="entry name" value="STEROL REGULATORY ELEMENT-BINDING PROTEIN ECM22"/>
    <property type="match status" value="1"/>
</dbReference>
<dbReference type="PROSITE" id="PS00463">
    <property type="entry name" value="ZN2_CY6_FUNGAL_1"/>
    <property type="match status" value="1"/>
</dbReference>
<proteinExistence type="predicted"/>
<dbReference type="AlphaFoldDB" id="A0A8H7TRJ8"/>
<feature type="domain" description="Zn(2)-C6 fungal-type" evidence="2">
    <location>
        <begin position="25"/>
        <end position="55"/>
    </location>
</feature>
<dbReference type="PANTHER" id="PTHR47657">
    <property type="entry name" value="STEROL REGULATORY ELEMENT-BINDING PROTEIN ECM22"/>
    <property type="match status" value="1"/>
</dbReference>
<dbReference type="GO" id="GO:0000981">
    <property type="term" value="F:DNA-binding transcription factor activity, RNA polymerase II-specific"/>
    <property type="evidence" value="ECO:0007669"/>
    <property type="project" value="InterPro"/>
</dbReference>
<organism evidence="3 4">
    <name type="scientific">Bionectria ochroleuca</name>
    <name type="common">Gliocladium roseum</name>
    <dbReference type="NCBI Taxonomy" id="29856"/>
    <lineage>
        <taxon>Eukaryota</taxon>
        <taxon>Fungi</taxon>
        <taxon>Dikarya</taxon>
        <taxon>Ascomycota</taxon>
        <taxon>Pezizomycotina</taxon>
        <taxon>Sordariomycetes</taxon>
        <taxon>Hypocreomycetidae</taxon>
        <taxon>Hypocreales</taxon>
        <taxon>Bionectriaceae</taxon>
        <taxon>Clonostachys</taxon>
    </lineage>
</organism>
<dbReference type="InterPro" id="IPR036864">
    <property type="entry name" value="Zn2-C6_fun-type_DNA-bd_sf"/>
</dbReference>
<evidence type="ECO:0000259" key="2">
    <source>
        <dbReference type="PROSITE" id="PS50048"/>
    </source>
</evidence>
<dbReference type="PROSITE" id="PS50048">
    <property type="entry name" value="ZN2_CY6_FUNGAL_2"/>
    <property type="match status" value="1"/>
</dbReference>
<gene>
    <name evidence="3" type="ORF">IM811_009867</name>
</gene>
<dbReference type="EMBL" id="JADCTT010000003">
    <property type="protein sequence ID" value="KAF9754426.1"/>
    <property type="molecule type" value="Genomic_DNA"/>
</dbReference>
<dbReference type="InterPro" id="IPR001138">
    <property type="entry name" value="Zn2Cys6_DnaBD"/>
</dbReference>
<name>A0A8H7TRJ8_BIOOC</name>
<protein>
    <recommendedName>
        <fullName evidence="2">Zn(2)-C6 fungal-type domain-containing protein</fullName>
    </recommendedName>
</protein>